<name>A0A218VVP2_PUNGR</name>
<dbReference type="Pfam" id="PF08100">
    <property type="entry name" value="Dimerisation"/>
    <property type="match status" value="1"/>
</dbReference>
<dbReference type="InterPro" id="IPR036390">
    <property type="entry name" value="WH_DNA-bd_sf"/>
</dbReference>
<reference evidence="3" key="1">
    <citation type="journal article" date="2017" name="Plant J.">
        <title>The pomegranate (Punica granatum L.) genome and the genomics of punicalagin biosynthesis.</title>
        <authorList>
            <person name="Qin G."/>
            <person name="Xu C."/>
            <person name="Ming R."/>
            <person name="Tang H."/>
            <person name="Guyot R."/>
            <person name="Kramer E.M."/>
            <person name="Hu Y."/>
            <person name="Yi X."/>
            <person name="Qi Y."/>
            <person name="Xu X."/>
            <person name="Gao Z."/>
            <person name="Pan H."/>
            <person name="Jian J."/>
            <person name="Tian Y."/>
            <person name="Yue Z."/>
            <person name="Xu Y."/>
        </authorList>
    </citation>
    <scope>NUCLEOTIDE SEQUENCE [LARGE SCALE GENOMIC DNA]</scope>
    <source>
        <strain evidence="3">cv. Dabenzi</strain>
    </source>
</reference>
<evidence type="ECO:0000313" key="3">
    <source>
        <dbReference type="Proteomes" id="UP000197138"/>
    </source>
</evidence>
<comment type="caution">
    <text evidence="2">The sequence shown here is derived from an EMBL/GenBank/DDBJ whole genome shotgun (WGS) entry which is preliminary data.</text>
</comment>
<dbReference type="InterPro" id="IPR012967">
    <property type="entry name" value="COMT_dimerisation"/>
</dbReference>
<gene>
    <name evidence="2" type="ORF">CDL15_Pgr010130</name>
</gene>
<dbReference type="Gene3D" id="1.10.10.10">
    <property type="entry name" value="Winged helix-like DNA-binding domain superfamily/Winged helix DNA-binding domain"/>
    <property type="match status" value="1"/>
</dbReference>
<organism evidence="2 3">
    <name type="scientific">Punica granatum</name>
    <name type="common">Pomegranate</name>
    <dbReference type="NCBI Taxonomy" id="22663"/>
    <lineage>
        <taxon>Eukaryota</taxon>
        <taxon>Viridiplantae</taxon>
        <taxon>Streptophyta</taxon>
        <taxon>Embryophyta</taxon>
        <taxon>Tracheophyta</taxon>
        <taxon>Spermatophyta</taxon>
        <taxon>Magnoliopsida</taxon>
        <taxon>eudicotyledons</taxon>
        <taxon>Gunneridae</taxon>
        <taxon>Pentapetalae</taxon>
        <taxon>rosids</taxon>
        <taxon>malvids</taxon>
        <taxon>Myrtales</taxon>
        <taxon>Lythraceae</taxon>
        <taxon>Punica</taxon>
    </lineage>
</organism>
<accession>A0A218VVP2</accession>
<dbReference type="AlphaFoldDB" id="A0A218VVP2"/>
<sequence>MGSSSSNDGAGQAIKQLFRAKAHIWKKHCLSYVSSMCLKCATELSIPEEMHSHGGPMTLNQLVEAIPVRPRKASIAYTVLCADWDRLHKLVKGNGSTVAMDCIRYAKFYGAFQAHRTDITVAMVPYVGLSMKKLLHSLLCSSIR</sequence>
<protein>
    <recommendedName>
        <fullName evidence="1">O-methyltransferase dimerisation domain-containing protein</fullName>
    </recommendedName>
</protein>
<feature type="domain" description="O-methyltransferase dimerisation" evidence="1">
    <location>
        <begin position="27"/>
        <end position="71"/>
    </location>
</feature>
<dbReference type="EMBL" id="MTKT01005811">
    <property type="protein sequence ID" value="OWM64339.1"/>
    <property type="molecule type" value="Genomic_DNA"/>
</dbReference>
<proteinExistence type="predicted"/>
<evidence type="ECO:0000259" key="1">
    <source>
        <dbReference type="Pfam" id="PF08100"/>
    </source>
</evidence>
<dbReference type="InterPro" id="IPR036388">
    <property type="entry name" value="WH-like_DNA-bd_sf"/>
</dbReference>
<evidence type="ECO:0000313" key="2">
    <source>
        <dbReference type="EMBL" id="OWM64339.1"/>
    </source>
</evidence>
<dbReference type="GO" id="GO:0046983">
    <property type="term" value="F:protein dimerization activity"/>
    <property type="evidence" value="ECO:0007669"/>
    <property type="project" value="InterPro"/>
</dbReference>
<dbReference type="Proteomes" id="UP000197138">
    <property type="component" value="Unassembled WGS sequence"/>
</dbReference>
<dbReference type="SUPFAM" id="SSF46785">
    <property type="entry name" value="Winged helix' DNA-binding domain"/>
    <property type="match status" value="1"/>
</dbReference>